<dbReference type="AlphaFoldDB" id="A0A1M5FUJ8"/>
<evidence type="ECO:0000313" key="1">
    <source>
        <dbReference type="EMBL" id="SHF95215.1"/>
    </source>
</evidence>
<organism evidence="1 2">
    <name type="scientific">Caldanaerobius fijiensis DSM 17918</name>
    <dbReference type="NCBI Taxonomy" id="1121256"/>
    <lineage>
        <taxon>Bacteria</taxon>
        <taxon>Bacillati</taxon>
        <taxon>Bacillota</taxon>
        <taxon>Clostridia</taxon>
        <taxon>Thermoanaerobacterales</taxon>
        <taxon>Thermoanaerobacteraceae</taxon>
        <taxon>Caldanaerobius</taxon>
    </lineage>
</organism>
<proteinExistence type="predicted"/>
<dbReference type="EMBL" id="FQVH01000083">
    <property type="protein sequence ID" value="SHF95215.1"/>
    <property type="molecule type" value="Genomic_DNA"/>
</dbReference>
<name>A0A1M5FUJ8_9THEO</name>
<reference evidence="1 2" key="1">
    <citation type="submission" date="2016-11" db="EMBL/GenBank/DDBJ databases">
        <authorList>
            <person name="Jaros S."/>
            <person name="Januszkiewicz K."/>
            <person name="Wedrychowicz H."/>
        </authorList>
    </citation>
    <scope>NUCLEOTIDE SEQUENCE [LARGE SCALE GENOMIC DNA]</scope>
    <source>
        <strain evidence="1 2">DSM 17918</strain>
    </source>
</reference>
<dbReference type="InterPro" id="IPR008912">
    <property type="entry name" value="Uncharacterised_CoxE"/>
</dbReference>
<sequence>MFTKVNEKVKKELKERAKRLEEIEKLLTEQHRPEFFTGYRAVKMINEIADKSITSLSEEEYERLSKYIRLNSAKFRTRISRSMKQAKSKQFDFKKTVQKSVQTFGVPFKLYYKKPIVKKTRIVCILDVSGSVIKYAQFFLQFIYELSSVFVDGVKSYVFVGDIDDITEYMTRYPLKEASKLATSAANISYRAYSDYNRAFRQFCDKYLGFVDRHTVVIILGDARNNKNESGLEYLYQIKKRAKTVLWLNPEKQSKWDTGDSIISRYKPHIDGLYQVTTFNELVSFLEQVVI</sequence>
<dbReference type="PANTHER" id="PTHR39338:SF5">
    <property type="entry name" value="BLR6139 PROTEIN"/>
    <property type="match status" value="1"/>
</dbReference>
<dbReference type="Proteomes" id="UP000184088">
    <property type="component" value="Unassembled WGS sequence"/>
</dbReference>
<protein>
    <submittedName>
        <fullName evidence="1">VWA domain containing CoxE-like protein</fullName>
    </submittedName>
</protein>
<dbReference type="SUPFAM" id="SSF53300">
    <property type="entry name" value="vWA-like"/>
    <property type="match status" value="1"/>
</dbReference>
<dbReference type="PANTHER" id="PTHR39338">
    <property type="entry name" value="BLL5662 PROTEIN-RELATED"/>
    <property type="match status" value="1"/>
</dbReference>
<dbReference type="InterPro" id="IPR036465">
    <property type="entry name" value="vWFA_dom_sf"/>
</dbReference>
<evidence type="ECO:0000313" key="2">
    <source>
        <dbReference type="Proteomes" id="UP000184088"/>
    </source>
</evidence>
<keyword evidence="2" id="KW-1185">Reference proteome</keyword>
<accession>A0A1M5FUJ8</accession>
<gene>
    <name evidence="1" type="ORF">SAMN02746089_02811</name>
</gene>
<dbReference type="Pfam" id="PF05762">
    <property type="entry name" value="VWA_CoxE"/>
    <property type="match status" value="1"/>
</dbReference>